<dbReference type="Pfam" id="PF03330">
    <property type="entry name" value="DPBB_1"/>
    <property type="match status" value="1"/>
</dbReference>
<evidence type="ECO:0000256" key="3">
    <source>
        <dbReference type="SAM" id="SignalP"/>
    </source>
</evidence>
<feature type="signal peptide" evidence="3">
    <location>
        <begin position="1"/>
        <end position="21"/>
    </location>
</feature>
<evidence type="ECO:0000259" key="4">
    <source>
        <dbReference type="Pfam" id="PF03330"/>
    </source>
</evidence>
<keyword evidence="6" id="KW-1185">Reference proteome</keyword>
<dbReference type="CDD" id="cd22191">
    <property type="entry name" value="DPBB_RlpA_EXP_N-like"/>
    <property type="match status" value="1"/>
</dbReference>
<gene>
    <name evidence="5" type="ORF">ACIO7M_11550</name>
</gene>
<sequence>MTAAAGVLAAGCVGIVGVAGASPHEGTADNTVATAAAASTPHAAEQPEAAQTYARQVPAPGGTTKPPTATPPNPPAATTKPPQPPQPSSTAKPPKPPKTEGKHTGRAAFHSTGLGSCGQVNNDRDLVVALSSELMPGYPSPNCGKKIRVSYKGKSVDVTVTDTSPGSGRYDLDLSPAAFDRLGDRSQGVLYGVTWKFL</sequence>
<evidence type="ECO:0000256" key="1">
    <source>
        <dbReference type="ARBA" id="ARBA00022729"/>
    </source>
</evidence>
<evidence type="ECO:0000256" key="2">
    <source>
        <dbReference type="SAM" id="MobiDB-lite"/>
    </source>
</evidence>
<dbReference type="PANTHER" id="PTHR31836">
    <property type="match status" value="1"/>
</dbReference>
<feature type="domain" description="RlpA-like protein double-psi beta-barrel" evidence="4">
    <location>
        <begin position="108"/>
        <end position="190"/>
    </location>
</feature>
<comment type="caution">
    <text evidence="5">The sequence shown here is derived from an EMBL/GenBank/DDBJ whole genome shotgun (WGS) entry which is preliminary data.</text>
</comment>
<feature type="chain" id="PRO_5045105665" evidence="3">
    <location>
        <begin position="22"/>
        <end position="198"/>
    </location>
</feature>
<dbReference type="SUPFAM" id="SSF50685">
    <property type="entry name" value="Barwin-like endoglucanases"/>
    <property type="match status" value="1"/>
</dbReference>
<feature type="compositionally biased region" description="Pro residues" evidence="2">
    <location>
        <begin position="68"/>
        <end position="87"/>
    </location>
</feature>
<protein>
    <submittedName>
        <fullName evidence="5">RlpA-like double-psi beta-barrel domain-containing protein</fullName>
    </submittedName>
</protein>
<dbReference type="InterPro" id="IPR036908">
    <property type="entry name" value="RlpA-like_sf"/>
</dbReference>
<feature type="compositionally biased region" description="Low complexity" evidence="2">
    <location>
        <begin position="58"/>
        <end position="67"/>
    </location>
</feature>
<dbReference type="InterPro" id="IPR051477">
    <property type="entry name" value="Expansin_CellWall"/>
</dbReference>
<dbReference type="RefSeq" id="WP_402379908.1">
    <property type="nucleotide sequence ID" value="NZ_JBIUYY010000004.1"/>
</dbReference>
<organism evidence="5 6">
    <name type="scientific">Streptomyces toxytricini</name>
    <name type="common">Actinomyces toxytricini</name>
    <dbReference type="NCBI Taxonomy" id="67369"/>
    <lineage>
        <taxon>Bacteria</taxon>
        <taxon>Bacillati</taxon>
        <taxon>Actinomycetota</taxon>
        <taxon>Actinomycetes</taxon>
        <taxon>Kitasatosporales</taxon>
        <taxon>Streptomycetaceae</taxon>
        <taxon>Streptomyces</taxon>
    </lineage>
</organism>
<dbReference type="PANTHER" id="PTHR31836:SF28">
    <property type="entry name" value="SRCR DOMAIN-CONTAINING PROTEIN-RELATED"/>
    <property type="match status" value="1"/>
</dbReference>
<dbReference type="EMBL" id="JBIUYY010000004">
    <property type="protein sequence ID" value="MFJ2821742.1"/>
    <property type="molecule type" value="Genomic_DNA"/>
</dbReference>
<feature type="region of interest" description="Disordered" evidence="2">
    <location>
        <begin position="34"/>
        <end position="120"/>
    </location>
</feature>
<dbReference type="Proteomes" id="UP001617351">
    <property type="component" value="Unassembled WGS sequence"/>
</dbReference>
<name>A0ABW8EGI9_STRT5</name>
<dbReference type="InterPro" id="IPR009009">
    <property type="entry name" value="RlpA-like_DPBB"/>
</dbReference>
<accession>A0ABW8EGI9</accession>
<feature type="compositionally biased region" description="Low complexity" evidence="2">
    <location>
        <begin position="34"/>
        <end position="44"/>
    </location>
</feature>
<evidence type="ECO:0000313" key="5">
    <source>
        <dbReference type="EMBL" id="MFJ2821742.1"/>
    </source>
</evidence>
<dbReference type="Gene3D" id="2.40.40.10">
    <property type="entry name" value="RlpA-like domain"/>
    <property type="match status" value="1"/>
</dbReference>
<proteinExistence type="predicted"/>
<reference evidence="5 6" key="1">
    <citation type="submission" date="2024-10" db="EMBL/GenBank/DDBJ databases">
        <title>The Natural Products Discovery Center: Release of the First 8490 Sequenced Strains for Exploring Actinobacteria Biosynthetic Diversity.</title>
        <authorList>
            <person name="Kalkreuter E."/>
            <person name="Kautsar S.A."/>
            <person name="Yang D."/>
            <person name="Bader C.D."/>
            <person name="Teijaro C.N."/>
            <person name="Fluegel L."/>
            <person name="Davis C.M."/>
            <person name="Simpson J.R."/>
            <person name="Lauterbach L."/>
            <person name="Steele A.D."/>
            <person name="Gui C."/>
            <person name="Meng S."/>
            <person name="Li G."/>
            <person name="Viehrig K."/>
            <person name="Ye F."/>
            <person name="Su P."/>
            <person name="Kiefer A.F."/>
            <person name="Nichols A."/>
            <person name="Cepeda A.J."/>
            <person name="Yan W."/>
            <person name="Fan B."/>
            <person name="Jiang Y."/>
            <person name="Adhikari A."/>
            <person name="Zheng C.-J."/>
            <person name="Schuster L."/>
            <person name="Cowan T.M."/>
            <person name="Smanski M.J."/>
            <person name="Chevrette M.G."/>
            <person name="De Carvalho L.P.S."/>
            <person name="Shen B."/>
        </authorList>
    </citation>
    <scope>NUCLEOTIDE SEQUENCE [LARGE SCALE GENOMIC DNA]</scope>
    <source>
        <strain evidence="5 6">NPDC087220</strain>
    </source>
</reference>
<keyword evidence="1 3" id="KW-0732">Signal</keyword>
<evidence type="ECO:0000313" key="6">
    <source>
        <dbReference type="Proteomes" id="UP001617351"/>
    </source>
</evidence>